<reference evidence="3 4" key="1">
    <citation type="submission" date="2018-09" db="EMBL/GenBank/DDBJ databases">
        <title>Acidovorax cavernicola nov. sp. isolated from Gruta de las Maravillas (Aracena, Spain).</title>
        <authorList>
            <person name="Jurado V."/>
            <person name="Gutierrez-Patricio S."/>
            <person name="Gonzalez-Pimentel J.L."/>
            <person name="Miller A.Z."/>
            <person name="Laiz L."/>
            <person name="Saiz-Jimenez C."/>
        </authorList>
    </citation>
    <scope>NUCLEOTIDE SEQUENCE [LARGE SCALE GENOMIC DNA]</scope>
    <source>
        <strain evidence="3 4">1011MAR4D40.2</strain>
    </source>
</reference>
<feature type="transmembrane region" description="Helical" evidence="2">
    <location>
        <begin position="58"/>
        <end position="77"/>
    </location>
</feature>
<dbReference type="Proteomes" id="UP000265619">
    <property type="component" value="Unassembled WGS sequence"/>
</dbReference>
<evidence type="ECO:0000256" key="1">
    <source>
        <dbReference type="SAM" id="MobiDB-lite"/>
    </source>
</evidence>
<accession>A0A9X8D7S3</accession>
<feature type="region of interest" description="Disordered" evidence="1">
    <location>
        <begin position="26"/>
        <end position="51"/>
    </location>
</feature>
<keyword evidence="2" id="KW-1133">Transmembrane helix</keyword>
<keyword evidence="2" id="KW-0812">Transmembrane</keyword>
<protein>
    <submittedName>
        <fullName evidence="3">Uncharacterized protein</fullName>
    </submittedName>
</protein>
<dbReference type="AlphaFoldDB" id="A0A9X8D7S3"/>
<organism evidence="3 4">
    <name type="scientific">Acidovorax cavernicola</name>
    <dbReference type="NCBI Taxonomy" id="1675792"/>
    <lineage>
        <taxon>Bacteria</taxon>
        <taxon>Pseudomonadati</taxon>
        <taxon>Pseudomonadota</taxon>
        <taxon>Betaproteobacteria</taxon>
        <taxon>Burkholderiales</taxon>
        <taxon>Comamonadaceae</taxon>
        <taxon>Acidovorax</taxon>
    </lineage>
</organism>
<name>A0A9X8D7S3_9BURK</name>
<sequence>MVTHRAGRPRKRLPRVFVVASALRESYSTRRPSPTPVSRLAPDAGSSPTTRSPRVNSIIYIVGLVVVVVAVLSFFGLR</sequence>
<evidence type="ECO:0000313" key="4">
    <source>
        <dbReference type="Proteomes" id="UP000265619"/>
    </source>
</evidence>
<evidence type="ECO:0000256" key="2">
    <source>
        <dbReference type="SAM" id="Phobius"/>
    </source>
</evidence>
<gene>
    <name evidence="3" type="ORF">D3H34_06800</name>
</gene>
<proteinExistence type="predicted"/>
<keyword evidence="2" id="KW-0472">Membrane</keyword>
<dbReference type="EMBL" id="QXMN01000004">
    <property type="protein sequence ID" value="RIX83697.1"/>
    <property type="molecule type" value="Genomic_DNA"/>
</dbReference>
<keyword evidence="4" id="KW-1185">Reference proteome</keyword>
<comment type="caution">
    <text evidence="3">The sequence shown here is derived from an EMBL/GenBank/DDBJ whole genome shotgun (WGS) entry which is preliminary data.</text>
</comment>
<evidence type="ECO:0000313" key="3">
    <source>
        <dbReference type="EMBL" id="RIX83697.1"/>
    </source>
</evidence>